<evidence type="ECO:0000259" key="2">
    <source>
        <dbReference type="PROSITE" id="PS00028"/>
    </source>
</evidence>
<dbReference type="AlphaFoldDB" id="A0A401RGW2"/>
<proteinExistence type="predicted"/>
<accession>A0A401RGW2</accession>
<dbReference type="EMBL" id="BEZZ01008166">
    <property type="protein sequence ID" value="GCC17377.1"/>
    <property type="molecule type" value="Genomic_DNA"/>
</dbReference>
<comment type="caution">
    <text evidence="3">The sequence shown here is derived from an EMBL/GenBank/DDBJ whole genome shotgun (WGS) entry which is preliminary data.</text>
</comment>
<keyword evidence="4" id="KW-1185">Reference proteome</keyword>
<protein>
    <recommendedName>
        <fullName evidence="2">C2H2-type domain-containing protein</fullName>
    </recommendedName>
</protein>
<feature type="non-terminal residue" evidence="3">
    <location>
        <position position="1"/>
    </location>
</feature>
<feature type="region of interest" description="Disordered" evidence="1">
    <location>
        <begin position="332"/>
        <end position="385"/>
    </location>
</feature>
<evidence type="ECO:0000313" key="3">
    <source>
        <dbReference type="EMBL" id="GCC17377.1"/>
    </source>
</evidence>
<feature type="domain" description="C2H2-type" evidence="2">
    <location>
        <begin position="176"/>
        <end position="197"/>
    </location>
</feature>
<sequence>FCRASLLASPVTLAKFDRRAKRPLKFECFCLLVKASVKNMSACNLPLVDQSGWEASRISNLPAAAVVTTRSVKFNICSYIDTIRSTSTLRDEGTVTQEAYLSPIEDSGLAARITDLEGQKEADETHVMERAERTANPPAEDNRTTTNTETVVVPPSHDRTTIKEVVIHYPVDGLLCKPCNTLFPNVSLFAKHRRRSHQTKTFRTKCSRCQKTGEFHSIACHYPKCKGLLQTVMGEFQREVCEANFTTKSGLGQHERHMHPVLRNNKHIEADKPTAKRRKGLCSEEEEILLEQLEISLAGARFINVEIAKVLTTKTAKQISDKRRLLQKKRLTQVTAQTTPKTSEREEHETIQEEENGSAAPEVQQFPYKIPAKLPKHREVDEQIR</sequence>
<dbReference type="PROSITE" id="PS00028">
    <property type="entry name" value="ZINC_FINGER_C2H2_1"/>
    <property type="match status" value="1"/>
</dbReference>
<evidence type="ECO:0000256" key="1">
    <source>
        <dbReference type="SAM" id="MobiDB-lite"/>
    </source>
</evidence>
<dbReference type="InterPro" id="IPR013087">
    <property type="entry name" value="Znf_C2H2_type"/>
</dbReference>
<gene>
    <name evidence="3" type="ORF">chiPu_0022478</name>
</gene>
<reference evidence="3 4" key="1">
    <citation type="journal article" date="2018" name="Nat. Ecol. Evol.">
        <title>Shark genomes provide insights into elasmobranch evolution and the origin of vertebrates.</title>
        <authorList>
            <person name="Hara Y"/>
            <person name="Yamaguchi K"/>
            <person name="Onimaru K"/>
            <person name="Kadota M"/>
            <person name="Koyanagi M"/>
            <person name="Keeley SD"/>
            <person name="Tatsumi K"/>
            <person name="Tanaka K"/>
            <person name="Motone F"/>
            <person name="Kageyama Y"/>
            <person name="Nozu R"/>
            <person name="Adachi N"/>
            <person name="Nishimura O"/>
            <person name="Nakagawa R"/>
            <person name="Tanegashima C"/>
            <person name="Kiyatake I"/>
            <person name="Matsumoto R"/>
            <person name="Murakumo K"/>
            <person name="Nishida K"/>
            <person name="Terakita A"/>
            <person name="Kuratani S"/>
            <person name="Sato K"/>
            <person name="Hyodo S Kuraku.S."/>
        </authorList>
    </citation>
    <scope>NUCLEOTIDE SEQUENCE [LARGE SCALE GENOMIC DNA]</scope>
</reference>
<dbReference type="Proteomes" id="UP000287033">
    <property type="component" value="Unassembled WGS sequence"/>
</dbReference>
<evidence type="ECO:0000313" key="4">
    <source>
        <dbReference type="Proteomes" id="UP000287033"/>
    </source>
</evidence>
<feature type="compositionally biased region" description="Basic and acidic residues" evidence="1">
    <location>
        <begin position="342"/>
        <end position="351"/>
    </location>
</feature>
<organism evidence="3 4">
    <name type="scientific">Chiloscyllium punctatum</name>
    <name type="common">Brownbanded bambooshark</name>
    <name type="synonym">Hemiscyllium punctatum</name>
    <dbReference type="NCBI Taxonomy" id="137246"/>
    <lineage>
        <taxon>Eukaryota</taxon>
        <taxon>Metazoa</taxon>
        <taxon>Chordata</taxon>
        <taxon>Craniata</taxon>
        <taxon>Vertebrata</taxon>
        <taxon>Chondrichthyes</taxon>
        <taxon>Elasmobranchii</taxon>
        <taxon>Galeomorphii</taxon>
        <taxon>Galeoidea</taxon>
        <taxon>Orectolobiformes</taxon>
        <taxon>Hemiscylliidae</taxon>
        <taxon>Chiloscyllium</taxon>
    </lineage>
</organism>
<name>A0A401RGW2_CHIPU</name>
<feature type="compositionally biased region" description="Polar residues" evidence="1">
    <location>
        <begin position="332"/>
        <end position="341"/>
    </location>
</feature>
<dbReference type="OrthoDB" id="9802488at2759"/>